<evidence type="ECO:0000256" key="12">
    <source>
        <dbReference type="NCBIfam" id="TIGR01474"/>
    </source>
</evidence>
<dbReference type="eggNOG" id="COG0382">
    <property type="taxonomic scope" value="Bacteria"/>
</dbReference>
<dbReference type="NCBIfam" id="TIGR01474">
    <property type="entry name" value="ubiA_proteo"/>
    <property type="match status" value="1"/>
</dbReference>
<keyword evidence="5 11" id="KW-0997">Cell inner membrane</keyword>
<name>U6B7U5_9HYPH</name>
<dbReference type="GO" id="GO:0008412">
    <property type="term" value="F:4-hydroxybenzoate polyprenyltransferase activity"/>
    <property type="evidence" value="ECO:0007669"/>
    <property type="project" value="UniProtKB-UniRule"/>
</dbReference>
<organism evidence="13 14">
    <name type="scientific">Candidatus Liberibacter americanus str. Sao Paulo</name>
    <dbReference type="NCBI Taxonomy" id="1261131"/>
    <lineage>
        <taxon>Bacteria</taxon>
        <taxon>Pseudomonadati</taxon>
        <taxon>Pseudomonadota</taxon>
        <taxon>Alphaproteobacteria</taxon>
        <taxon>Hyphomicrobiales</taxon>
        <taxon>Rhizobiaceae</taxon>
        <taxon>Liberibacter</taxon>
    </lineage>
</organism>
<dbReference type="GO" id="GO:0006744">
    <property type="term" value="P:ubiquinone biosynthetic process"/>
    <property type="evidence" value="ECO:0007669"/>
    <property type="project" value="UniProtKB-UniRule"/>
</dbReference>
<feature type="transmembrane region" description="Helical" evidence="11">
    <location>
        <begin position="107"/>
        <end position="126"/>
    </location>
</feature>
<evidence type="ECO:0000313" key="13">
    <source>
        <dbReference type="EMBL" id="AHA27797.1"/>
    </source>
</evidence>
<dbReference type="Gene3D" id="1.20.120.1780">
    <property type="entry name" value="UbiA prenyltransferase"/>
    <property type="match status" value="1"/>
</dbReference>
<dbReference type="HOGENOM" id="CLU_034879_0_2_5"/>
<dbReference type="Gene3D" id="1.10.357.140">
    <property type="entry name" value="UbiA prenyltransferase"/>
    <property type="match status" value="1"/>
</dbReference>
<dbReference type="PANTHER" id="PTHR11048:SF28">
    <property type="entry name" value="4-HYDROXYBENZOATE POLYPRENYLTRANSFERASE, MITOCHONDRIAL"/>
    <property type="match status" value="1"/>
</dbReference>
<dbReference type="InterPro" id="IPR030470">
    <property type="entry name" value="UbiA_prenylTrfase_CS"/>
</dbReference>
<evidence type="ECO:0000256" key="1">
    <source>
        <dbReference type="ARBA" id="ARBA00001946"/>
    </source>
</evidence>
<evidence type="ECO:0000313" key="14">
    <source>
        <dbReference type="Proteomes" id="UP000017862"/>
    </source>
</evidence>
<gene>
    <name evidence="11 13" type="primary">ubiA</name>
    <name evidence="13" type="ORF">lam_435</name>
</gene>
<comment type="catalytic activity">
    <reaction evidence="11">
        <text>all-trans-octaprenyl diphosphate + 4-hydroxybenzoate = 4-hydroxy-3-(all-trans-octaprenyl)benzoate + diphosphate</text>
        <dbReference type="Rhea" id="RHEA:27782"/>
        <dbReference type="ChEBI" id="CHEBI:1617"/>
        <dbReference type="ChEBI" id="CHEBI:17879"/>
        <dbReference type="ChEBI" id="CHEBI:33019"/>
        <dbReference type="ChEBI" id="CHEBI:57711"/>
        <dbReference type="EC" id="2.5.1.39"/>
    </reaction>
</comment>
<dbReference type="PANTHER" id="PTHR11048">
    <property type="entry name" value="PRENYLTRANSFERASES"/>
    <property type="match status" value="1"/>
</dbReference>
<evidence type="ECO:0000256" key="11">
    <source>
        <dbReference type="HAMAP-Rule" id="MF_01635"/>
    </source>
</evidence>
<evidence type="ECO:0000256" key="5">
    <source>
        <dbReference type="ARBA" id="ARBA00022519"/>
    </source>
</evidence>
<evidence type="ECO:0000256" key="4">
    <source>
        <dbReference type="ARBA" id="ARBA00022475"/>
    </source>
</evidence>
<dbReference type="PROSITE" id="PS00943">
    <property type="entry name" value="UBIA"/>
    <property type="match status" value="1"/>
</dbReference>
<evidence type="ECO:0000256" key="8">
    <source>
        <dbReference type="ARBA" id="ARBA00022692"/>
    </source>
</evidence>
<comment type="similarity">
    <text evidence="3 11">Belongs to the UbiA prenyltransferase family.</text>
</comment>
<evidence type="ECO:0000256" key="10">
    <source>
        <dbReference type="ARBA" id="ARBA00023136"/>
    </source>
</evidence>
<dbReference type="Pfam" id="PF01040">
    <property type="entry name" value="UbiA"/>
    <property type="match status" value="1"/>
</dbReference>
<keyword evidence="14" id="KW-1185">Reference proteome</keyword>
<keyword evidence="11" id="KW-0460">Magnesium</keyword>
<reference evidence="13 14" key="1">
    <citation type="journal article" date="2014" name="Mol. Plant Microbe Interact.">
        <title>The complete genome sequence of Candidatus Liberibacter americanus, associated with citrus Huanglongbing.</title>
        <authorList>
            <person name="Wulff N.A."/>
            <person name="Zhang S."/>
            <person name="Setubal J.C."/>
            <person name="Almeida N.F."/>
            <person name="Martins E.C."/>
            <person name="Harakava R."/>
            <person name="Kumar D."/>
            <person name="Rangel L.T."/>
            <person name="Foissac X."/>
            <person name="Bove J."/>
            <person name="Gabriel D.W."/>
        </authorList>
    </citation>
    <scope>NUCLEOTIDE SEQUENCE [LARGE SCALE GENOMIC DNA]</scope>
    <source>
        <strain evidence="13 14">Sao Paulo</strain>
    </source>
</reference>
<evidence type="ECO:0000256" key="2">
    <source>
        <dbReference type="ARBA" id="ARBA00004141"/>
    </source>
</evidence>
<keyword evidence="4 11" id="KW-1003">Cell membrane</keyword>
<dbReference type="AlphaFoldDB" id="U6B7U5"/>
<comment type="cofactor">
    <cofactor evidence="1 11">
        <name>Mg(2+)</name>
        <dbReference type="ChEBI" id="CHEBI:18420"/>
    </cofactor>
</comment>
<dbReference type="InterPro" id="IPR039653">
    <property type="entry name" value="Prenyltransferase"/>
</dbReference>
<evidence type="ECO:0000256" key="9">
    <source>
        <dbReference type="ARBA" id="ARBA00022989"/>
    </source>
</evidence>
<dbReference type="InterPro" id="IPR044878">
    <property type="entry name" value="UbiA_sf"/>
</dbReference>
<dbReference type="RefSeq" id="WP_007557192.1">
    <property type="nucleotide sequence ID" value="NC_022793.1"/>
</dbReference>
<dbReference type="UniPathway" id="UPA00232"/>
<dbReference type="EC" id="2.5.1.39" evidence="11 12"/>
<dbReference type="Proteomes" id="UP000017862">
    <property type="component" value="Chromosome"/>
</dbReference>
<dbReference type="InterPro" id="IPR000537">
    <property type="entry name" value="UbiA_prenyltransferase"/>
</dbReference>
<dbReference type="InterPro" id="IPR006370">
    <property type="entry name" value="HB_polyprenyltransferase-like"/>
</dbReference>
<dbReference type="EMBL" id="CP006604">
    <property type="protein sequence ID" value="AHA27797.1"/>
    <property type="molecule type" value="Genomic_DNA"/>
</dbReference>
<accession>U6B7U5</accession>
<feature type="transmembrane region" description="Helical" evidence="11">
    <location>
        <begin position="132"/>
        <end position="150"/>
    </location>
</feature>
<evidence type="ECO:0000256" key="7">
    <source>
        <dbReference type="ARBA" id="ARBA00022688"/>
    </source>
</evidence>
<comment type="function">
    <text evidence="11">Catalyzes the prenylation of para-hydroxybenzoate (PHB) with an all-trans polyprenyl group. Mediates the second step in the final reaction sequence of ubiquinone-8 (UQ-8) biosynthesis, which is the condensation of the polyisoprenoid side chain with PHB, generating the first membrane-bound Q intermediate 3-octaprenyl-4-hydroxybenzoate.</text>
</comment>
<keyword evidence="7 11" id="KW-0831">Ubiquinone biosynthesis</keyword>
<feature type="transmembrane region" description="Helical" evidence="11">
    <location>
        <begin position="157"/>
        <end position="175"/>
    </location>
</feature>
<comment type="pathway">
    <text evidence="11">Cofactor biosynthesis; ubiquinone biosynthesis.</text>
</comment>
<keyword evidence="8 11" id="KW-0812">Transmembrane</keyword>
<dbReference type="PATRIC" id="fig|1261131.3.peg.415"/>
<keyword evidence="6 11" id="KW-0808">Transferase</keyword>
<keyword evidence="10 11" id="KW-0472">Membrane</keyword>
<dbReference type="FunFam" id="1.20.120.1780:FF:000001">
    <property type="entry name" value="4-hydroxybenzoate octaprenyltransferase"/>
    <property type="match status" value="1"/>
</dbReference>
<dbReference type="CDD" id="cd13959">
    <property type="entry name" value="PT_UbiA_COQ2"/>
    <property type="match status" value="1"/>
</dbReference>
<feature type="transmembrane region" description="Helical" evidence="11">
    <location>
        <begin position="229"/>
        <end position="249"/>
    </location>
</feature>
<keyword evidence="9 11" id="KW-1133">Transmembrane helix</keyword>
<feature type="transmembrane region" description="Helical" evidence="11">
    <location>
        <begin position="255"/>
        <end position="276"/>
    </location>
</feature>
<dbReference type="HAMAP" id="MF_01635">
    <property type="entry name" value="UbiA"/>
    <property type="match status" value="1"/>
</dbReference>
<evidence type="ECO:0000256" key="3">
    <source>
        <dbReference type="ARBA" id="ARBA00005985"/>
    </source>
</evidence>
<protein>
    <recommendedName>
        <fullName evidence="11 12">4-hydroxybenzoate octaprenyltransferase</fullName>
        <ecNumber evidence="11 12">2.5.1.39</ecNumber>
    </recommendedName>
    <alternativeName>
        <fullName evidence="11">4-HB polyprenyltransferase</fullName>
    </alternativeName>
</protein>
<comment type="subcellular location">
    <subcellularLocation>
        <location evidence="11">Cell inner membrane</location>
        <topology evidence="11">Multi-pass membrane protein</topology>
    </subcellularLocation>
    <subcellularLocation>
        <location evidence="2">Membrane</location>
        <topology evidence="2">Multi-pass membrane protein</topology>
    </subcellularLocation>
</comment>
<feature type="transmembrane region" description="Helical" evidence="11">
    <location>
        <begin position="181"/>
        <end position="199"/>
    </location>
</feature>
<feature type="transmembrane region" description="Helical" evidence="11">
    <location>
        <begin position="288"/>
        <end position="305"/>
    </location>
</feature>
<dbReference type="STRING" id="1261131.lam_435"/>
<dbReference type="KEGG" id="lar:lam_435"/>
<feature type="transmembrane region" description="Helical" evidence="11">
    <location>
        <begin position="62"/>
        <end position="86"/>
    </location>
</feature>
<sequence>MYSFRDNLRRFIISHPVYPYVQLARWDRPVGWHLLAWPCIWSLLLAAHSLKEIEIFSWFELIKYVFLCIIGAIAMRGAGCTWNDIVDQDIDSKVFRTKSRPLPSGKCSRFQAFIFLLLQLLIGFFILIQFNYFTIFLGCILLSIVVLYPFSKRFMKCPQIVLSLCFSGGIIIGWSSIYDSISFVTIFLYIGVMFWVIGYDTIYAYQDIEDDELIGLGSTARVFANNSKLWLFFLYGLFIFSLVVSFYLINVNIFAWIALLIVFCGLMKQIITLDISCPDSCLISFKDNDIYGMWLCFGLIISLITC</sequence>
<proteinExistence type="inferred from homology"/>
<dbReference type="GO" id="GO:0005886">
    <property type="term" value="C:plasma membrane"/>
    <property type="evidence" value="ECO:0007669"/>
    <property type="project" value="UniProtKB-SubCell"/>
</dbReference>
<evidence type="ECO:0000256" key="6">
    <source>
        <dbReference type="ARBA" id="ARBA00022679"/>
    </source>
</evidence>
<dbReference type="FunFam" id="1.10.357.140:FF:000008">
    <property type="entry name" value="4-hydroxybenzoate octaprenyltransferase"/>
    <property type="match status" value="1"/>
</dbReference>